<gene>
    <name evidence="1" type="ORF">GDO81_024351</name>
</gene>
<evidence type="ECO:0000313" key="2">
    <source>
        <dbReference type="Proteomes" id="UP000824782"/>
    </source>
</evidence>
<evidence type="ECO:0008006" key="3">
    <source>
        <dbReference type="Google" id="ProtNLM"/>
    </source>
</evidence>
<accession>A0AAV6YQU7</accession>
<proteinExistence type="predicted"/>
<name>A0AAV6YQU7_ENGPU</name>
<dbReference type="EMBL" id="WNYA01029229">
    <property type="protein sequence ID" value="KAG8537542.1"/>
    <property type="molecule type" value="Genomic_DNA"/>
</dbReference>
<evidence type="ECO:0000313" key="1">
    <source>
        <dbReference type="EMBL" id="KAG8537542.1"/>
    </source>
</evidence>
<comment type="caution">
    <text evidence="1">The sequence shown here is derived from an EMBL/GenBank/DDBJ whole genome shotgun (WGS) entry which is preliminary data.</text>
</comment>
<dbReference type="AlphaFoldDB" id="A0AAV6YQU7"/>
<protein>
    <recommendedName>
        <fullName evidence="3">Secreted protein</fullName>
    </recommendedName>
</protein>
<keyword evidence="2" id="KW-1185">Reference proteome</keyword>
<sequence>MSMAYLRGGACSIILCLSRTLGVEPRYHVMPSVHSGAEHAASSDCHNIDGEEPVMSCACWGSVIVFAPPLHLLPIHVTPEMSFQ</sequence>
<reference evidence="1" key="1">
    <citation type="thesis" date="2020" institute="ProQuest LLC" country="789 East Eisenhower Parkway, Ann Arbor, MI, USA">
        <title>Comparative Genomics and Chromosome Evolution.</title>
        <authorList>
            <person name="Mudd A.B."/>
        </authorList>
    </citation>
    <scope>NUCLEOTIDE SEQUENCE</scope>
    <source>
        <strain evidence="1">237g6f4</strain>
        <tissue evidence="1">Blood</tissue>
    </source>
</reference>
<organism evidence="1 2">
    <name type="scientific">Engystomops pustulosus</name>
    <name type="common">Tungara frog</name>
    <name type="synonym">Physalaemus pustulosus</name>
    <dbReference type="NCBI Taxonomy" id="76066"/>
    <lineage>
        <taxon>Eukaryota</taxon>
        <taxon>Metazoa</taxon>
        <taxon>Chordata</taxon>
        <taxon>Craniata</taxon>
        <taxon>Vertebrata</taxon>
        <taxon>Euteleostomi</taxon>
        <taxon>Amphibia</taxon>
        <taxon>Batrachia</taxon>
        <taxon>Anura</taxon>
        <taxon>Neobatrachia</taxon>
        <taxon>Hyloidea</taxon>
        <taxon>Leptodactylidae</taxon>
        <taxon>Leiuperinae</taxon>
        <taxon>Engystomops</taxon>
    </lineage>
</organism>
<dbReference type="Proteomes" id="UP000824782">
    <property type="component" value="Unassembled WGS sequence"/>
</dbReference>